<dbReference type="AlphaFoldDB" id="A0AA39QWU8"/>
<feature type="signal peptide" evidence="1">
    <location>
        <begin position="1"/>
        <end position="21"/>
    </location>
</feature>
<protein>
    <submittedName>
        <fullName evidence="2">Uncharacterized protein</fullName>
    </submittedName>
</protein>
<dbReference type="EMBL" id="JAFEKC020000015">
    <property type="protein sequence ID" value="KAK0510670.1"/>
    <property type="molecule type" value="Genomic_DNA"/>
</dbReference>
<accession>A0AA39QWU8</accession>
<comment type="caution">
    <text evidence="2">The sequence shown here is derived from an EMBL/GenBank/DDBJ whole genome shotgun (WGS) entry which is preliminary data.</text>
</comment>
<keyword evidence="1" id="KW-0732">Signal</keyword>
<keyword evidence="3" id="KW-1185">Reference proteome</keyword>
<evidence type="ECO:0000313" key="2">
    <source>
        <dbReference type="EMBL" id="KAK0510670.1"/>
    </source>
</evidence>
<organism evidence="2 3">
    <name type="scientific">Cladonia borealis</name>
    <dbReference type="NCBI Taxonomy" id="184061"/>
    <lineage>
        <taxon>Eukaryota</taxon>
        <taxon>Fungi</taxon>
        <taxon>Dikarya</taxon>
        <taxon>Ascomycota</taxon>
        <taxon>Pezizomycotina</taxon>
        <taxon>Lecanoromycetes</taxon>
        <taxon>OSLEUM clade</taxon>
        <taxon>Lecanoromycetidae</taxon>
        <taxon>Lecanorales</taxon>
        <taxon>Lecanorineae</taxon>
        <taxon>Cladoniaceae</taxon>
        <taxon>Cladonia</taxon>
    </lineage>
</organism>
<feature type="chain" id="PRO_5041460872" evidence="1">
    <location>
        <begin position="22"/>
        <end position="186"/>
    </location>
</feature>
<reference evidence="2" key="1">
    <citation type="submission" date="2023-03" db="EMBL/GenBank/DDBJ databases">
        <title>Complete genome of Cladonia borealis.</title>
        <authorList>
            <person name="Park H."/>
        </authorList>
    </citation>
    <scope>NUCLEOTIDE SEQUENCE</scope>
    <source>
        <strain evidence="2">ANT050790</strain>
    </source>
</reference>
<name>A0AA39QWU8_9LECA</name>
<evidence type="ECO:0000256" key="1">
    <source>
        <dbReference type="SAM" id="SignalP"/>
    </source>
</evidence>
<evidence type="ECO:0000313" key="3">
    <source>
        <dbReference type="Proteomes" id="UP001166286"/>
    </source>
</evidence>
<dbReference type="Proteomes" id="UP001166286">
    <property type="component" value="Unassembled WGS sequence"/>
</dbReference>
<proteinExistence type="predicted"/>
<sequence length="186" mass="20274">MRIFGRHAFAILLKTYTLALAGLPRIAIDDTLALDSAINVSDANSTFVLNSTSLTAPNLPPDPYQLRVAQTTTHIIFSQYGRKISSDDVVRMCFEAQANIIEAIVAAKGDGPMPRLKPLWWYGGVQMSMLPGNKMTWVMLSHAFTGIVAFVEMYAAVSMEIEILDEILGPVGTGSVFYRSAPSNTS</sequence>
<gene>
    <name evidence="2" type="ORF">JMJ35_007102</name>
</gene>